<reference evidence="1 2" key="1">
    <citation type="submission" date="2018-11" db="EMBL/GenBank/DDBJ databases">
        <authorList>
            <consortium name="Pathogen Informatics"/>
        </authorList>
    </citation>
    <scope>NUCLEOTIDE SEQUENCE [LARGE SCALE GENOMIC DNA]</scope>
    <source>
        <strain>Denwood</strain>
        <strain evidence="2">Zambia</strain>
    </source>
</reference>
<dbReference type="EMBL" id="UZAL01009374">
    <property type="protein sequence ID" value="VDP01894.1"/>
    <property type="molecule type" value="Genomic_DNA"/>
</dbReference>
<gene>
    <name evidence="1" type="ORF">SMTD_LOCUS4026</name>
</gene>
<accession>A0A3P8BAP9</accession>
<organism evidence="1 2">
    <name type="scientific">Schistosoma mattheei</name>
    <dbReference type="NCBI Taxonomy" id="31246"/>
    <lineage>
        <taxon>Eukaryota</taxon>
        <taxon>Metazoa</taxon>
        <taxon>Spiralia</taxon>
        <taxon>Lophotrochozoa</taxon>
        <taxon>Platyhelminthes</taxon>
        <taxon>Trematoda</taxon>
        <taxon>Digenea</taxon>
        <taxon>Strigeidida</taxon>
        <taxon>Schistosomatoidea</taxon>
        <taxon>Schistosomatidae</taxon>
        <taxon>Schistosoma</taxon>
    </lineage>
</organism>
<protein>
    <submittedName>
        <fullName evidence="1">Uncharacterized protein</fullName>
    </submittedName>
</protein>
<evidence type="ECO:0000313" key="1">
    <source>
        <dbReference type="EMBL" id="VDP01894.1"/>
    </source>
</evidence>
<proteinExistence type="predicted"/>
<name>A0A3P8BAP9_9TREM</name>
<evidence type="ECO:0000313" key="2">
    <source>
        <dbReference type="Proteomes" id="UP000269396"/>
    </source>
</evidence>
<sequence length="34" mass="4228">MPAKLCRKSRFTRRRKIPSRYHVYHCCTDFRSAR</sequence>
<keyword evidence="2" id="KW-1185">Reference proteome</keyword>
<dbReference type="AlphaFoldDB" id="A0A3P8BAP9"/>
<dbReference type="Proteomes" id="UP000269396">
    <property type="component" value="Unassembled WGS sequence"/>
</dbReference>